<dbReference type="InterPro" id="IPR015946">
    <property type="entry name" value="KH_dom-like_a/b"/>
</dbReference>
<dbReference type="InterPro" id="IPR036102">
    <property type="entry name" value="OsmC/Ohrsf"/>
</dbReference>
<protein>
    <submittedName>
        <fullName evidence="2">Uncharacterized protein</fullName>
    </submittedName>
</protein>
<proteinExistence type="predicted"/>
<evidence type="ECO:0000313" key="2">
    <source>
        <dbReference type="EMBL" id="TFD81658.1"/>
    </source>
</evidence>
<feature type="region of interest" description="Disordered" evidence="1">
    <location>
        <begin position="1"/>
        <end position="30"/>
    </location>
</feature>
<reference evidence="2 3" key="1">
    <citation type="submission" date="2019-03" db="EMBL/GenBank/DDBJ databases">
        <title>Genomics of glacier-inhabiting Cryobacterium strains.</title>
        <authorList>
            <person name="Liu Q."/>
            <person name="Xin Y.-H."/>
        </authorList>
    </citation>
    <scope>NUCLEOTIDE SEQUENCE [LARGE SCALE GENOMIC DNA]</scope>
    <source>
        <strain evidence="2 3">CGMCC 1.4292</strain>
    </source>
</reference>
<dbReference type="PANTHER" id="PTHR35368:SF1">
    <property type="entry name" value="HYDROPEROXIDE REDUCTASE"/>
    <property type="match status" value="1"/>
</dbReference>
<dbReference type="Proteomes" id="UP000298218">
    <property type="component" value="Unassembled WGS sequence"/>
</dbReference>
<keyword evidence="3" id="KW-1185">Reference proteome</keyword>
<evidence type="ECO:0000313" key="3">
    <source>
        <dbReference type="Proteomes" id="UP000298218"/>
    </source>
</evidence>
<comment type="caution">
    <text evidence="2">The sequence shown here is derived from an EMBL/GenBank/DDBJ whole genome shotgun (WGS) entry which is preliminary data.</text>
</comment>
<dbReference type="OrthoDB" id="5540854at2"/>
<dbReference type="RefSeq" id="WP_134172463.1">
    <property type="nucleotide sequence ID" value="NZ_SODI01000001.1"/>
</dbReference>
<feature type="compositionally biased region" description="Polar residues" evidence="1">
    <location>
        <begin position="1"/>
        <end position="15"/>
    </location>
</feature>
<sequence>MSTTGSLVPSTNVSESRGYPTREVTSSSAVPYGSKGTETYLSEVFGLGKFHKVGLVEEKSSGRTWCLQSDEGASLGGTNLAPAPLFHWLAGLQADVASRIAAVARARSIELEYLHVGVSQGLASKGSFARGKAVALIFGLDWDFDVRSSAPESEIDDIVDTAMRTSPAVAAMREAKEGLFALQTNGEPTSLEGLTVWDAPTVTDPGSRYDSMPDATGESAEQVFTFVDGGGQPAEAKDKIATHSSMDASEIPVGFYVDARGELDLETGLMRASTGLPEMTSDRWVVLMDPLGKVAPTPLAMFAIGTAFCYHTQLSRYVTVRRLDLADSSLAQLTSYTSIDPSGEGTAPAGEIMTEMFLHGGATQDDTRSLLKVAANTCYVHRAMGVEVAMTTDVCAHSV</sequence>
<dbReference type="InterPro" id="IPR052924">
    <property type="entry name" value="OsmC/Ohr_hydroprdx_reductase"/>
</dbReference>
<dbReference type="EMBL" id="SOHQ01000007">
    <property type="protein sequence ID" value="TFD81658.1"/>
    <property type="molecule type" value="Genomic_DNA"/>
</dbReference>
<dbReference type="SUPFAM" id="SSF82784">
    <property type="entry name" value="OsmC-like"/>
    <property type="match status" value="2"/>
</dbReference>
<name>A0A4Y8KT68_9MICO</name>
<organism evidence="2 3">
    <name type="scientific">Cryobacterium psychrophilum</name>
    <dbReference type="NCBI Taxonomy" id="41988"/>
    <lineage>
        <taxon>Bacteria</taxon>
        <taxon>Bacillati</taxon>
        <taxon>Actinomycetota</taxon>
        <taxon>Actinomycetes</taxon>
        <taxon>Micrococcales</taxon>
        <taxon>Microbacteriaceae</taxon>
        <taxon>Cryobacterium</taxon>
    </lineage>
</organism>
<gene>
    <name evidence="2" type="ORF">E3T53_01225</name>
</gene>
<accession>A0A4Y8KT68</accession>
<dbReference type="PANTHER" id="PTHR35368">
    <property type="entry name" value="HYDROPEROXIDE REDUCTASE"/>
    <property type="match status" value="1"/>
</dbReference>
<dbReference type="AlphaFoldDB" id="A0A4Y8KT68"/>
<evidence type="ECO:0000256" key="1">
    <source>
        <dbReference type="SAM" id="MobiDB-lite"/>
    </source>
</evidence>
<dbReference type="Gene3D" id="3.30.300.20">
    <property type="match status" value="2"/>
</dbReference>